<dbReference type="Proteomes" id="UP001210925">
    <property type="component" value="Unassembled WGS sequence"/>
</dbReference>
<accession>A0AAD5UF20</accession>
<keyword evidence="1" id="KW-0175">Coiled coil</keyword>
<dbReference type="AlphaFoldDB" id="A0AAD5UF20"/>
<evidence type="ECO:0000313" key="3">
    <source>
        <dbReference type="Proteomes" id="UP001210925"/>
    </source>
</evidence>
<evidence type="ECO:0000256" key="1">
    <source>
        <dbReference type="SAM" id="Coils"/>
    </source>
</evidence>
<gene>
    <name evidence="2" type="ORF">HK103_007657</name>
</gene>
<sequence length="223" mass="24810">MDEILNKLNQLTEEEKNQLSDKQKKALKALIGSKPSVPFSSATLDHCIRKDGLNLNIDYVSIDAPSLHIPAAVPTPVASDFLCETLHRIKSVWVLDNEKACRIFIDAILTEVLLRTGFGYTGDVDYMFGSSKTKSVDNMDSFLLVVEAKKGWPDSAVPQVLCEAGCLLRKRLAAGKNTPVFAVLTNGLLFRFFAIDIDGVVYASDIETQSRKGWYIQFKLFFV</sequence>
<proteinExistence type="predicted"/>
<comment type="caution">
    <text evidence="2">The sequence shown here is derived from an EMBL/GenBank/DDBJ whole genome shotgun (WGS) entry which is preliminary data.</text>
</comment>
<evidence type="ECO:0000313" key="2">
    <source>
        <dbReference type="EMBL" id="KAJ3253857.1"/>
    </source>
</evidence>
<organism evidence="2 3">
    <name type="scientific">Boothiomyces macroporosus</name>
    <dbReference type="NCBI Taxonomy" id="261099"/>
    <lineage>
        <taxon>Eukaryota</taxon>
        <taxon>Fungi</taxon>
        <taxon>Fungi incertae sedis</taxon>
        <taxon>Chytridiomycota</taxon>
        <taxon>Chytridiomycota incertae sedis</taxon>
        <taxon>Chytridiomycetes</taxon>
        <taxon>Rhizophydiales</taxon>
        <taxon>Terramycetaceae</taxon>
        <taxon>Boothiomyces</taxon>
    </lineage>
</organism>
<dbReference type="EMBL" id="JADGKB010000098">
    <property type="protein sequence ID" value="KAJ3253857.1"/>
    <property type="molecule type" value="Genomic_DNA"/>
</dbReference>
<feature type="coiled-coil region" evidence="1">
    <location>
        <begin position="1"/>
        <end position="29"/>
    </location>
</feature>
<protein>
    <submittedName>
        <fullName evidence="2">Uncharacterized protein</fullName>
    </submittedName>
</protein>
<name>A0AAD5UF20_9FUNG</name>
<keyword evidence="3" id="KW-1185">Reference proteome</keyword>
<reference evidence="2" key="1">
    <citation type="submission" date="2020-05" db="EMBL/GenBank/DDBJ databases">
        <title>Phylogenomic resolution of chytrid fungi.</title>
        <authorList>
            <person name="Stajich J.E."/>
            <person name="Amses K."/>
            <person name="Simmons R."/>
            <person name="Seto K."/>
            <person name="Myers J."/>
            <person name="Bonds A."/>
            <person name="Quandt C.A."/>
            <person name="Barry K."/>
            <person name="Liu P."/>
            <person name="Grigoriev I."/>
            <person name="Longcore J.E."/>
            <person name="James T.Y."/>
        </authorList>
    </citation>
    <scope>NUCLEOTIDE SEQUENCE</scope>
    <source>
        <strain evidence="2">PLAUS21</strain>
    </source>
</reference>